<dbReference type="EMBL" id="CAJVQB010005633">
    <property type="protein sequence ID" value="CAG8666340.1"/>
    <property type="molecule type" value="Genomic_DNA"/>
</dbReference>
<gene>
    <name evidence="2" type="ORF">GMARGA_LOCUS10169</name>
</gene>
<accession>A0ABN7USI5</accession>
<keyword evidence="3" id="KW-1185">Reference proteome</keyword>
<proteinExistence type="predicted"/>
<sequence>YKNPLPISRIQYQPKTNNRNRCYYITELNNLILIQVDYKYQVHANTMELASITTRANPKSTSLPPRHFTPKNIIPPGTSIYQFGTSTTQPKNEDN</sequence>
<evidence type="ECO:0000313" key="2">
    <source>
        <dbReference type="EMBL" id="CAG8666340.1"/>
    </source>
</evidence>
<feature type="region of interest" description="Disordered" evidence="1">
    <location>
        <begin position="55"/>
        <end position="95"/>
    </location>
</feature>
<comment type="caution">
    <text evidence="2">The sequence shown here is derived from an EMBL/GenBank/DDBJ whole genome shotgun (WGS) entry which is preliminary data.</text>
</comment>
<feature type="non-terminal residue" evidence="2">
    <location>
        <position position="1"/>
    </location>
</feature>
<reference evidence="2 3" key="1">
    <citation type="submission" date="2021-06" db="EMBL/GenBank/DDBJ databases">
        <authorList>
            <person name="Kallberg Y."/>
            <person name="Tangrot J."/>
            <person name="Rosling A."/>
        </authorList>
    </citation>
    <scope>NUCLEOTIDE SEQUENCE [LARGE SCALE GENOMIC DNA]</scope>
    <source>
        <strain evidence="2 3">120-4 pot B 10/14</strain>
    </source>
</reference>
<evidence type="ECO:0000313" key="3">
    <source>
        <dbReference type="Proteomes" id="UP000789901"/>
    </source>
</evidence>
<name>A0ABN7USI5_GIGMA</name>
<protein>
    <submittedName>
        <fullName evidence="2">3987_t:CDS:1</fullName>
    </submittedName>
</protein>
<dbReference type="Proteomes" id="UP000789901">
    <property type="component" value="Unassembled WGS sequence"/>
</dbReference>
<evidence type="ECO:0000256" key="1">
    <source>
        <dbReference type="SAM" id="MobiDB-lite"/>
    </source>
</evidence>
<organism evidence="2 3">
    <name type="scientific">Gigaspora margarita</name>
    <dbReference type="NCBI Taxonomy" id="4874"/>
    <lineage>
        <taxon>Eukaryota</taxon>
        <taxon>Fungi</taxon>
        <taxon>Fungi incertae sedis</taxon>
        <taxon>Mucoromycota</taxon>
        <taxon>Glomeromycotina</taxon>
        <taxon>Glomeromycetes</taxon>
        <taxon>Diversisporales</taxon>
        <taxon>Gigasporaceae</taxon>
        <taxon>Gigaspora</taxon>
    </lineage>
</organism>
<feature type="compositionally biased region" description="Polar residues" evidence="1">
    <location>
        <begin position="79"/>
        <end position="95"/>
    </location>
</feature>